<organism evidence="6 7">
    <name type="scientific">Carya illinoinensis</name>
    <name type="common">Pecan</name>
    <dbReference type="NCBI Taxonomy" id="32201"/>
    <lineage>
        <taxon>Eukaryota</taxon>
        <taxon>Viridiplantae</taxon>
        <taxon>Streptophyta</taxon>
        <taxon>Embryophyta</taxon>
        <taxon>Tracheophyta</taxon>
        <taxon>Spermatophyta</taxon>
        <taxon>Magnoliopsida</taxon>
        <taxon>eudicotyledons</taxon>
        <taxon>Gunneridae</taxon>
        <taxon>Pentapetalae</taxon>
        <taxon>rosids</taxon>
        <taxon>fabids</taxon>
        <taxon>Fagales</taxon>
        <taxon>Juglandaceae</taxon>
        <taxon>Carya</taxon>
    </lineage>
</organism>
<comment type="catalytic activity">
    <reaction evidence="3">
        <text>hydrogencarbonate + H(+) = CO2 + H2O</text>
        <dbReference type="Rhea" id="RHEA:10748"/>
        <dbReference type="ChEBI" id="CHEBI:15377"/>
        <dbReference type="ChEBI" id="CHEBI:15378"/>
        <dbReference type="ChEBI" id="CHEBI:16526"/>
        <dbReference type="ChEBI" id="CHEBI:17544"/>
        <dbReference type="EC" id="4.2.1.1"/>
    </reaction>
</comment>
<dbReference type="InterPro" id="IPR041891">
    <property type="entry name" value="Alpha_CA_prokaryot-like"/>
</dbReference>
<dbReference type="Pfam" id="PF00194">
    <property type="entry name" value="Carb_anhydrase"/>
    <property type="match status" value="1"/>
</dbReference>
<dbReference type="PROSITE" id="PS51144">
    <property type="entry name" value="ALPHA_CA_2"/>
    <property type="match status" value="1"/>
</dbReference>
<dbReference type="CDD" id="cd03124">
    <property type="entry name" value="alpha_CA_prokaryotic_like"/>
    <property type="match status" value="1"/>
</dbReference>
<dbReference type="PANTHER" id="PTHR18952">
    <property type="entry name" value="CARBONIC ANHYDRASE"/>
    <property type="match status" value="1"/>
</dbReference>
<feature type="domain" description="Alpha-carbonic anhydrase" evidence="5">
    <location>
        <begin position="36"/>
        <end position="275"/>
    </location>
</feature>
<comment type="similarity">
    <text evidence="2">Belongs to the alpha-class carbonic anhydrase family.</text>
</comment>
<gene>
    <name evidence="6" type="ORF">CIPAW_10G130900</name>
</gene>
<name>A0A8T1PDZ6_CARIL</name>
<feature type="chain" id="PRO_5035747170" description="Alpha-carbonic anhydrase domain-containing protein" evidence="4">
    <location>
        <begin position="26"/>
        <end position="275"/>
    </location>
</feature>
<evidence type="ECO:0000313" key="6">
    <source>
        <dbReference type="EMBL" id="KAG6639851.1"/>
    </source>
</evidence>
<comment type="caution">
    <text evidence="6">The sequence shown here is derived from an EMBL/GenBank/DDBJ whole genome shotgun (WGS) entry which is preliminary data.</text>
</comment>
<dbReference type="GO" id="GO:0004089">
    <property type="term" value="F:carbonate dehydratase activity"/>
    <property type="evidence" value="ECO:0007669"/>
    <property type="project" value="UniProtKB-EC"/>
</dbReference>
<accession>A0A8T1PDZ6</accession>
<dbReference type="Proteomes" id="UP000811609">
    <property type="component" value="Chromosome 10"/>
</dbReference>
<evidence type="ECO:0000256" key="3">
    <source>
        <dbReference type="ARBA" id="ARBA00048348"/>
    </source>
</evidence>
<sequence length="275" mass="30761">MNKYNIISTIFSCWLLLFLYQQAICTTAQVSDEDEGEFEYSKKSPRGPEHWGSLREEWAKCGNSTVRWQSPIDIVNSTVKAVSDGGQLMFNYKSANATVHNSGHDIEIEWIGDAGSAQFKGVNYSLVQCHWHSPAEHLIDGKRYDLELHMVHVNSSDMAALVVSQLYQISDSPDPFLSQFKAQIKSLTKTVGDVPMAGVVDPRSARTDTAIKYYNYLGSLTTPSCNGTVIWIVNETISTVAEKQVDLLSEAVFDYAEMNARPVQPLNGREILLYH</sequence>
<evidence type="ECO:0000256" key="1">
    <source>
        <dbReference type="ARBA" id="ARBA00004470"/>
    </source>
</evidence>
<comment type="subcellular location">
    <subcellularLocation>
        <location evidence="1">Plastid</location>
        <location evidence="1">Chloroplast stroma</location>
    </subcellularLocation>
</comment>
<evidence type="ECO:0000256" key="4">
    <source>
        <dbReference type="SAM" id="SignalP"/>
    </source>
</evidence>
<evidence type="ECO:0000256" key="2">
    <source>
        <dbReference type="ARBA" id="ARBA00006365"/>
    </source>
</evidence>
<keyword evidence="4" id="KW-0732">Signal</keyword>
<evidence type="ECO:0000313" key="7">
    <source>
        <dbReference type="Proteomes" id="UP000811609"/>
    </source>
</evidence>
<evidence type="ECO:0000259" key="5">
    <source>
        <dbReference type="PROSITE" id="PS51144"/>
    </source>
</evidence>
<dbReference type="PANTHER" id="PTHR18952:SF201">
    <property type="entry name" value="CARBONIC ANHYDRASE"/>
    <property type="match status" value="1"/>
</dbReference>
<dbReference type="GO" id="GO:0006730">
    <property type="term" value="P:one-carbon metabolic process"/>
    <property type="evidence" value="ECO:0007669"/>
    <property type="project" value="TreeGrafter"/>
</dbReference>
<dbReference type="InterPro" id="IPR023561">
    <property type="entry name" value="Carbonic_anhydrase_a-class"/>
</dbReference>
<dbReference type="SMART" id="SM01057">
    <property type="entry name" value="Carb_anhydrase"/>
    <property type="match status" value="1"/>
</dbReference>
<keyword evidence="7" id="KW-1185">Reference proteome</keyword>
<reference evidence="6" key="1">
    <citation type="submission" date="2020-12" db="EMBL/GenBank/DDBJ databases">
        <title>WGS assembly of Carya illinoinensis cv. Pawnee.</title>
        <authorList>
            <person name="Platts A."/>
            <person name="Shu S."/>
            <person name="Wright S."/>
            <person name="Barry K."/>
            <person name="Edger P."/>
            <person name="Pires J.C."/>
            <person name="Schmutz J."/>
        </authorList>
    </citation>
    <scope>NUCLEOTIDE SEQUENCE</scope>
    <source>
        <tissue evidence="6">Leaf</tissue>
    </source>
</reference>
<dbReference type="GO" id="GO:0008270">
    <property type="term" value="F:zinc ion binding"/>
    <property type="evidence" value="ECO:0007669"/>
    <property type="project" value="InterPro"/>
</dbReference>
<dbReference type="EMBL" id="CM031818">
    <property type="protein sequence ID" value="KAG6639851.1"/>
    <property type="molecule type" value="Genomic_DNA"/>
</dbReference>
<dbReference type="InterPro" id="IPR001148">
    <property type="entry name" value="CA_dom"/>
</dbReference>
<feature type="signal peptide" evidence="4">
    <location>
        <begin position="1"/>
        <end position="25"/>
    </location>
</feature>
<proteinExistence type="inferred from homology"/>
<dbReference type="AlphaFoldDB" id="A0A8T1PDZ6"/>
<protein>
    <recommendedName>
        <fullName evidence="5">Alpha-carbonic anhydrase domain-containing protein</fullName>
    </recommendedName>
</protein>
<dbReference type="GO" id="GO:0009570">
    <property type="term" value="C:chloroplast stroma"/>
    <property type="evidence" value="ECO:0007669"/>
    <property type="project" value="UniProtKB-SubCell"/>
</dbReference>